<reference evidence="10" key="1">
    <citation type="journal article" date="2011" name="Genome Res.">
        <title>Phylogeny-wide analysis of social amoeba genomes highlights ancient origins for complex intercellular communication.</title>
        <authorList>
            <person name="Heidel A.J."/>
            <person name="Lawal H.M."/>
            <person name="Felder M."/>
            <person name="Schilde C."/>
            <person name="Helps N.R."/>
            <person name="Tunggal B."/>
            <person name="Rivero F."/>
            <person name="John U."/>
            <person name="Schleicher M."/>
            <person name="Eichinger L."/>
            <person name="Platzer M."/>
            <person name="Noegel A.A."/>
            <person name="Schaap P."/>
            <person name="Gloeckner G."/>
        </authorList>
    </citation>
    <scope>NUCLEOTIDE SEQUENCE [LARGE SCALE GENOMIC DNA]</scope>
    <source>
        <strain evidence="10">SH3</strain>
    </source>
</reference>
<evidence type="ECO:0000256" key="4">
    <source>
        <dbReference type="ARBA" id="ARBA00022692"/>
    </source>
</evidence>
<dbReference type="OMA" id="IFMTGFL"/>
<evidence type="ECO:0000256" key="1">
    <source>
        <dbReference type="ARBA" id="ARBA00004477"/>
    </source>
</evidence>
<dbReference type="GeneID" id="14868466"/>
<keyword evidence="4 8" id="KW-0812">Transmembrane</keyword>
<protein>
    <recommendedName>
        <fullName evidence="3">ER membrane protein complex subunit 4</fullName>
    </recommendedName>
</protein>
<sequence>MSNFKANNQKRKWNLEISSSSGGGNNNSLTKQSLLLGGSSSQTYIASSSSSSTGSTPSTQNTDLLVKKAWELAKSPAKSIFMTGFLLWMIGNVFIRFKEIQDKIFVMKITYIVIQLALLGVALNLWNFQ</sequence>
<name>F4Q6B8_CACFS</name>
<evidence type="ECO:0000256" key="6">
    <source>
        <dbReference type="ARBA" id="ARBA00022989"/>
    </source>
</evidence>
<dbReference type="Pfam" id="PF06417">
    <property type="entry name" value="EMC4"/>
    <property type="match status" value="1"/>
</dbReference>
<dbReference type="AlphaFoldDB" id="F4Q6B8"/>
<dbReference type="PANTHER" id="PTHR19315">
    <property type="entry name" value="ER MEMBRANE PROTEIN COMPLEX SUBUNIT 4"/>
    <property type="match status" value="1"/>
</dbReference>
<dbReference type="OrthoDB" id="369569at2759"/>
<dbReference type="Proteomes" id="UP000007797">
    <property type="component" value="Unassembled WGS sequence"/>
</dbReference>
<evidence type="ECO:0000256" key="3">
    <source>
        <dbReference type="ARBA" id="ARBA00020820"/>
    </source>
</evidence>
<evidence type="ECO:0000256" key="8">
    <source>
        <dbReference type="SAM" id="Phobius"/>
    </source>
</evidence>
<organism evidence="9 10">
    <name type="scientific">Cavenderia fasciculata</name>
    <name type="common">Slime mold</name>
    <name type="synonym">Dictyostelium fasciculatum</name>
    <dbReference type="NCBI Taxonomy" id="261658"/>
    <lineage>
        <taxon>Eukaryota</taxon>
        <taxon>Amoebozoa</taxon>
        <taxon>Evosea</taxon>
        <taxon>Eumycetozoa</taxon>
        <taxon>Dictyostelia</taxon>
        <taxon>Acytosteliales</taxon>
        <taxon>Cavenderiaceae</taxon>
        <taxon>Cavenderia</taxon>
    </lineage>
</organism>
<keyword evidence="10" id="KW-1185">Reference proteome</keyword>
<dbReference type="InterPro" id="IPR009445">
    <property type="entry name" value="TMEM85/Emc4"/>
</dbReference>
<feature type="transmembrane region" description="Helical" evidence="8">
    <location>
        <begin position="80"/>
        <end position="97"/>
    </location>
</feature>
<keyword evidence="6 8" id="KW-1133">Transmembrane helix</keyword>
<keyword evidence="7 8" id="KW-0472">Membrane</keyword>
<accession>F4Q6B8</accession>
<feature type="transmembrane region" description="Helical" evidence="8">
    <location>
        <begin position="109"/>
        <end position="128"/>
    </location>
</feature>
<evidence type="ECO:0000313" key="10">
    <source>
        <dbReference type="Proteomes" id="UP000007797"/>
    </source>
</evidence>
<keyword evidence="5" id="KW-0256">Endoplasmic reticulum</keyword>
<comment type="subcellular location">
    <subcellularLocation>
        <location evidence="1">Endoplasmic reticulum membrane</location>
        <topology evidence="1">Multi-pass membrane protein</topology>
    </subcellularLocation>
</comment>
<evidence type="ECO:0000256" key="2">
    <source>
        <dbReference type="ARBA" id="ARBA00007715"/>
    </source>
</evidence>
<gene>
    <name evidence="9" type="ORF">DFA_08966</name>
</gene>
<proteinExistence type="inferred from homology"/>
<evidence type="ECO:0000256" key="5">
    <source>
        <dbReference type="ARBA" id="ARBA00022824"/>
    </source>
</evidence>
<comment type="similarity">
    <text evidence="2">Belongs to the EMC4 family.</text>
</comment>
<dbReference type="GO" id="GO:0005789">
    <property type="term" value="C:endoplasmic reticulum membrane"/>
    <property type="evidence" value="ECO:0007669"/>
    <property type="project" value="UniProtKB-SubCell"/>
</dbReference>
<evidence type="ECO:0000256" key="7">
    <source>
        <dbReference type="ARBA" id="ARBA00023136"/>
    </source>
</evidence>
<dbReference type="KEGG" id="dfa:DFA_08966"/>
<dbReference type="EMBL" id="GL883023">
    <property type="protein sequence ID" value="EGG16428.1"/>
    <property type="molecule type" value="Genomic_DNA"/>
</dbReference>
<evidence type="ECO:0000313" key="9">
    <source>
        <dbReference type="EMBL" id="EGG16428.1"/>
    </source>
</evidence>
<dbReference type="RefSeq" id="XP_004354828.1">
    <property type="nucleotide sequence ID" value="XM_004354776.1"/>
</dbReference>